<dbReference type="Gene3D" id="1.10.10.10">
    <property type="entry name" value="Winged helix-like DNA-binding domain superfamily/Winged helix DNA-binding domain"/>
    <property type="match status" value="1"/>
</dbReference>
<keyword evidence="1" id="KW-0436">Ligase</keyword>
<comment type="caution">
    <text evidence="6">The sequence shown here is derived from an EMBL/GenBank/DDBJ whole genome shotgun (WGS) entry which is preliminary data.</text>
</comment>
<dbReference type="Gene3D" id="3.30.1360.30">
    <property type="entry name" value="GAD-like domain"/>
    <property type="match status" value="1"/>
</dbReference>
<proteinExistence type="predicted"/>
<accession>A0A8T4KQS2</accession>
<reference evidence="6" key="1">
    <citation type="submission" date="2021-03" db="EMBL/GenBank/DDBJ databases">
        <authorList>
            <person name="Jaffe A."/>
        </authorList>
    </citation>
    <scope>NUCLEOTIDE SEQUENCE</scope>
    <source>
        <strain evidence="6">RIFCSPHIGHO2_01_FULL_AR10_44_11</strain>
    </source>
</reference>
<evidence type="ECO:0000256" key="2">
    <source>
        <dbReference type="ARBA" id="ARBA00022741"/>
    </source>
</evidence>
<dbReference type="InterPro" id="IPR029349">
    <property type="entry name" value="DUF4443"/>
</dbReference>
<feature type="domain" description="DUF4443" evidence="5">
    <location>
        <begin position="103"/>
        <end position="188"/>
    </location>
</feature>
<dbReference type="GO" id="GO:0005524">
    <property type="term" value="F:ATP binding"/>
    <property type="evidence" value="ECO:0007669"/>
    <property type="project" value="UniProtKB-KW"/>
</dbReference>
<dbReference type="GO" id="GO:0004812">
    <property type="term" value="F:aminoacyl-tRNA ligase activity"/>
    <property type="evidence" value="ECO:0007669"/>
    <property type="project" value="InterPro"/>
</dbReference>
<organism evidence="6 7">
    <name type="scientific">Candidatus Iainarchaeum sp</name>
    <dbReference type="NCBI Taxonomy" id="3101447"/>
    <lineage>
        <taxon>Archaea</taxon>
        <taxon>Candidatus Iainarchaeota</taxon>
        <taxon>Candidatus Iainarchaeia</taxon>
        <taxon>Candidatus Iainarchaeales</taxon>
        <taxon>Candidatus Iainarchaeaceae</taxon>
        <taxon>Candidatus Iainarchaeum</taxon>
    </lineage>
</organism>
<dbReference type="Proteomes" id="UP000677687">
    <property type="component" value="Unassembled WGS sequence"/>
</dbReference>
<evidence type="ECO:0000256" key="3">
    <source>
        <dbReference type="ARBA" id="ARBA00022840"/>
    </source>
</evidence>
<evidence type="ECO:0000256" key="1">
    <source>
        <dbReference type="ARBA" id="ARBA00022598"/>
    </source>
</evidence>
<dbReference type="AlphaFoldDB" id="A0A8T4KQS2"/>
<keyword evidence="2" id="KW-0547">Nucleotide-binding</keyword>
<name>A0A8T4KQS2_9ARCH</name>
<dbReference type="GO" id="GO:0006412">
    <property type="term" value="P:translation"/>
    <property type="evidence" value="ECO:0007669"/>
    <property type="project" value="UniProtKB-KW"/>
</dbReference>
<sequence length="192" mass="21264">MGAIDPGLNVANFYALEALYLLSRKAISRRKLMLELGLSESKTRTLLQHMQGIKYIKPTTKGYALTEKGMKGALKLQGIIKDMKSIDLGNLIDSRKGFALHAKHLRSGMRTYEIRDIAIKAGAEGALVLRASNNGLKFVDPATREYEQKLHSIERQLKGLRNNDTVIVSFAQNAENAKAGLWNIIENLINAG</sequence>
<dbReference type="InterPro" id="IPR036388">
    <property type="entry name" value="WH-like_DNA-bd_sf"/>
</dbReference>
<reference evidence="6" key="2">
    <citation type="submission" date="2021-05" db="EMBL/GenBank/DDBJ databases">
        <title>Protein family content uncovers lineage relationships and bacterial pathway maintenance mechanisms in DPANN archaea.</title>
        <authorList>
            <person name="Castelle C.J."/>
            <person name="Meheust R."/>
            <person name="Jaffe A.L."/>
            <person name="Seitz K."/>
            <person name="Gong X."/>
            <person name="Baker B.J."/>
            <person name="Banfield J.F."/>
        </authorList>
    </citation>
    <scope>NUCLEOTIDE SEQUENCE</scope>
    <source>
        <strain evidence="6">RIFCSPHIGHO2_01_FULL_AR10_44_11</strain>
    </source>
</reference>
<dbReference type="InterPro" id="IPR036390">
    <property type="entry name" value="WH_DNA-bd_sf"/>
</dbReference>
<evidence type="ECO:0000313" key="7">
    <source>
        <dbReference type="Proteomes" id="UP000677687"/>
    </source>
</evidence>
<dbReference type="SUPFAM" id="SSF46785">
    <property type="entry name" value="Winged helix' DNA-binding domain"/>
    <property type="match status" value="1"/>
</dbReference>
<evidence type="ECO:0000256" key="4">
    <source>
        <dbReference type="ARBA" id="ARBA00022917"/>
    </source>
</evidence>
<evidence type="ECO:0000259" key="5">
    <source>
        <dbReference type="Pfam" id="PF14544"/>
    </source>
</evidence>
<dbReference type="SUPFAM" id="SSF55261">
    <property type="entry name" value="GAD domain-like"/>
    <property type="match status" value="1"/>
</dbReference>
<dbReference type="Pfam" id="PF14544">
    <property type="entry name" value="DUF4443"/>
    <property type="match status" value="1"/>
</dbReference>
<dbReference type="EMBL" id="JAGVWD010000026">
    <property type="protein sequence ID" value="MBS3057373.1"/>
    <property type="molecule type" value="Genomic_DNA"/>
</dbReference>
<keyword evidence="3" id="KW-0067">ATP-binding</keyword>
<gene>
    <name evidence="6" type="ORF">J4415_01975</name>
</gene>
<dbReference type="GO" id="GO:0005737">
    <property type="term" value="C:cytoplasm"/>
    <property type="evidence" value="ECO:0007669"/>
    <property type="project" value="InterPro"/>
</dbReference>
<evidence type="ECO:0000313" key="6">
    <source>
        <dbReference type="EMBL" id="MBS3057373.1"/>
    </source>
</evidence>
<protein>
    <recommendedName>
        <fullName evidence="5">DUF4443 domain-containing protein</fullName>
    </recommendedName>
</protein>
<dbReference type="InterPro" id="IPR004115">
    <property type="entry name" value="GAD-like_sf"/>
</dbReference>
<keyword evidence="4" id="KW-0648">Protein biosynthesis</keyword>